<keyword evidence="12" id="KW-1185">Reference proteome</keyword>
<sequence>MPAFDCRQCHREFISDEALLQHYKDSPAHPFCLACNKSFDSQDRLDAHNARNHPGFACTTCRQSFATQSSLEDHYRGKVTIHPKCLRCGKGFLDRPAVTEASYRPRLSKSVPAAAKSSSKIARAITPSPPTILPVAFATQASRTTLPVTSTAPLSTQSFGAPYAGVSLATKRNSKATLTPPAHTLSVRGARQALWMTMLLTRVPAHVYLIRRRKTSFPRPQVDFRSSGATANKTEAWKDLSNRNMGGLTAAPMILPQLPASTWSFNPLVEQPDGPSDVKSGPHLPNRTGNNNLPVRSLAVSPPKGHTASQPGTSNGTISEVDRGGLPCMVCRGRCVDPTVTIGCGHVFCKKCVTKRIVEASACPKCAAPTLLYCLFRLHLDD</sequence>
<dbReference type="GO" id="GO:0000978">
    <property type="term" value="F:RNA polymerase II cis-regulatory region sequence-specific DNA binding"/>
    <property type="evidence" value="ECO:0007669"/>
    <property type="project" value="TreeGrafter"/>
</dbReference>
<evidence type="ECO:0000256" key="4">
    <source>
        <dbReference type="ARBA" id="ARBA00022771"/>
    </source>
</evidence>
<dbReference type="GO" id="GO:0000981">
    <property type="term" value="F:DNA-binding transcription factor activity, RNA polymerase II-specific"/>
    <property type="evidence" value="ECO:0007669"/>
    <property type="project" value="TreeGrafter"/>
</dbReference>
<feature type="domain" description="RING-type" evidence="9">
    <location>
        <begin position="328"/>
        <end position="366"/>
    </location>
</feature>
<evidence type="ECO:0000259" key="9">
    <source>
        <dbReference type="PROSITE" id="PS50089"/>
    </source>
</evidence>
<evidence type="ECO:0000313" key="12">
    <source>
        <dbReference type="Proteomes" id="UP000620124"/>
    </source>
</evidence>
<gene>
    <name evidence="11" type="ORF">MVEN_01369800</name>
</gene>
<dbReference type="PANTHER" id="PTHR24388:SF54">
    <property type="entry name" value="PROTEIN ESCARGOT"/>
    <property type="match status" value="1"/>
</dbReference>
<dbReference type="PROSITE" id="PS00518">
    <property type="entry name" value="ZF_RING_1"/>
    <property type="match status" value="1"/>
</dbReference>
<keyword evidence="5" id="KW-0862">Zinc</keyword>
<dbReference type="InterPro" id="IPR013087">
    <property type="entry name" value="Znf_C2H2_type"/>
</dbReference>
<dbReference type="OrthoDB" id="6105938at2759"/>
<dbReference type="InterPro" id="IPR017907">
    <property type="entry name" value="Znf_RING_CS"/>
</dbReference>
<evidence type="ECO:0000256" key="2">
    <source>
        <dbReference type="ARBA" id="ARBA00022723"/>
    </source>
</evidence>
<dbReference type="SUPFAM" id="SSF57850">
    <property type="entry name" value="RING/U-box"/>
    <property type="match status" value="1"/>
</dbReference>
<keyword evidence="2" id="KW-0479">Metal-binding</keyword>
<dbReference type="SMART" id="SM00184">
    <property type="entry name" value="RING"/>
    <property type="match status" value="1"/>
</dbReference>
<feature type="compositionally biased region" description="Polar residues" evidence="8">
    <location>
        <begin position="307"/>
        <end position="318"/>
    </location>
</feature>
<evidence type="ECO:0000256" key="7">
    <source>
        <dbReference type="PROSITE-ProRule" id="PRU00042"/>
    </source>
</evidence>
<organism evidence="11 12">
    <name type="scientific">Mycena venus</name>
    <dbReference type="NCBI Taxonomy" id="2733690"/>
    <lineage>
        <taxon>Eukaryota</taxon>
        <taxon>Fungi</taxon>
        <taxon>Dikarya</taxon>
        <taxon>Basidiomycota</taxon>
        <taxon>Agaricomycotina</taxon>
        <taxon>Agaricomycetes</taxon>
        <taxon>Agaricomycetidae</taxon>
        <taxon>Agaricales</taxon>
        <taxon>Marasmiineae</taxon>
        <taxon>Mycenaceae</taxon>
        <taxon>Mycena</taxon>
    </lineage>
</organism>
<evidence type="ECO:0000256" key="8">
    <source>
        <dbReference type="SAM" id="MobiDB-lite"/>
    </source>
</evidence>
<dbReference type="InterPro" id="IPR001841">
    <property type="entry name" value="Znf_RING"/>
</dbReference>
<proteinExistence type="predicted"/>
<dbReference type="Pfam" id="PF12874">
    <property type="entry name" value="zf-met"/>
    <property type="match status" value="1"/>
</dbReference>
<evidence type="ECO:0000256" key="6">
    <source>
        <dbReference type="ARBA" id="ARBA00023242"/>
    </source>
</evidence>
<feature type="region of interest" description="Disordered" evidence="8">
    <location>
        <begin position="269"/>
        <end position="318"/>
    </location>
</feature>
<dbReference type="InterPro" id="IPR050527">
    <property type="entry name" value="Snail/Krueppel_Znf"/>
</dbReference>
<keyword evidence="6" id="KW-0539">Nucleus</keyword>
<keyword evidence="4 7" id="KW-0863">Zinc-finger</keyword>
<dbReference type="Proteomes" id="UP000620124">
    <property type="component" value="Unassembled WGS sequence"/>
</dbReference>
<feature type="domain" description="C2H2-type" evidence="10">
    <location>
        <begin position="56"/>
        <end position="82"/>
    </location>
</feature>
<comment type="caution">
    <text evidence="11">The sequence shown here is derived from an EMBL/GenBank/DDBJ whole genome shotgun (WGS) entry which is preliminary data.</text>
</comment>
<dbReference type="Gene3D" id="3.30.40.10">
    <property type="entry name" value="Zinc/RING finger domain, C3HC4 (zinc finger)"/>
    <property type="match status" value="1"/>
</dbReference>
<evidence type="ECO:0000256" key="3">
    <source>
        <dbReference type="ARBA" id="ARBA00022737"/>
    </source>
</evidence>
<reference evidence="11" key="1">
    <citation type="submission" date="2020-05" db="EMBL/GenBank/DDBJ databases">
        <title>Mycena genomes resolve the evolution of fungal bioluminescence.</title>
        <authorList>
            <person name="Tsai I.J."/>
        </authorList>
    </citation>
    <scope>NUCLEOTIDE SEQUENCE</scope>
    <source>
        <strain evidence="11">CCC161011</strain>
    </source>
</reference>
<dbReference type="GO" id="GO:0008270">
    <property type="term" value="F:zinc ion binding"/>
    <property type="evidence" value="ECO:0007669"/>
    <property type="project" value="UniProtKB-KW"/>
</dbReference>
<keyword evidence="3" id="KW-0677">Repeat</keyword>
<dbReference type="GO" id="GO:0005634">
    <property type="term" value="C:nucleus"/>
    <property type="evidence" value="ECO:0007669"/>
    <property type="project" value="UniProtKB-SubCell"/>
</dbReference>
<evidence type="ECO:0000259" key="10">
    <source>
        <dbReference type="PROSITE" id="PS50157"/>
    </source>
</evidence>
<protein>
    <submittedName>
        <fullName evidence="11">Myc-associated zinc finger</fullName>
    </submittedName>
</protein>
<dbReference type="InterPro" id="IPR013083">
    <property type="entry name" value="Znf_RING/FYVE/PHD"/>
</dbReference>
<evidence type="ECO:0000313" key="11">
    <source>
        <dbReference type="EMBL" id="KAF7348523.1"/>
    </source>
</evidence>
<dbReference type="PROSITE" id="PS50089">
    <property type="entry name" value="ZF_RING_2"/>
    <property type="match status" value="1"/>
</dbReference>
<dbReference type="Gene3D" id="3.30.160.60">
    <property type="entry name" value="Classic Zinc Finger"/>
    <property type="match status" value="2"/>
</dbReference>
<dbReference type="AlphaFoldDB" id="A0A8H7CV54"/>
<dbReference type="PROSITE" id="PS50157">
    <property type="entry name" value="ZINC_FINGER_C2H2_2"/>
    <property type="match status" value="2"/>
</dbReference>
<evidence type="ECO:0000256" key="1">
    <source>
        <dbReference type="ARBA" id="ARBA00004123"/>
    </source>
</evidence>
<accession>A0A8H7CV54</accession>
<dbReference type="PANTHER" id="PTHR24388">
    <property type="entry name" value="ZINC FINGER PROTEIN"/>
    <property type="match status" value="1"/>
</dbReference>
<evidence type="ECO:0000256" key="5">
    <source>
        <dbReference type="ARBA" id="ARBA00022833"/>
    </source>
</evidence>
<feature type="domain" description="C2H2-type" evidence="10">
    <location>
        <begin position="4"/>
        <end position="29"/>
    </location>
</feature>
<dbReference type="EMBL" id="JACAZI010000011">
    <property type="protein sequence ID" value="KAF7348523.1"/>
    <property type="molecule type" value="Genomic_DNA"/>
</dbReference>
<dbReference type="SMART" id="SM00355">
    <property type="entry name" value="ZnF_C2H2"/>
    <property type="match status" value="3"/>
</dbReference>
<name>A0A8H7CV54_9AGAR</name>
<comment type="subcellular location">
    <subcellularLocation>
        <location evidence="1">Nucleus</location>
    </subcellularLocation>
</comment>
<dbReference type="Pfam" id="PF13923">
    <property type="entry name" value="zf-C3HC4_2"/>
    <property type="match status" value="1"/>
</dbReference>